<dbReference type="InterPro" id="IPR004087">
    <property type="entry name" value="KH_dom"/>
</dbReference>
<protein>
    <recommendedName>
        <fullName evidence="8">DM domain-containing protein</fullName>
    </recommendedName>
</protein>
<keyword evidence="4 5" id="KW-0539">Nucleus</keyword>
<feature type="DNA-binding region" description="DM" evidence="5">
    <location>
        <begin position="22"/>
        <end position="69"/>
    </location>
</feature>
<evidence type="ECO:0000256" key="7">
    <source>
        <dbReference type="SAM" id="MobiDB-lite"/>
    </source>
</evidence>
<dbReference type="InterPro" id="IPR036407">
    <property type="entry name" value="DM_DNA-bd_sf"/>
</dbReference>
<dbReference type="EMBL" id="CAXLJL010000157">
    <property type="protein sequence ID" value="CAL5133827.1"/>
    <property type="molecule type" value="Genomic_DNA"/>
</dbReference>
<dbReference type="InterPro" id="IPR001275">
    <property type="entry name" value="DM_DNA-bd"/>
</dbReference>
<keyword evidence="3 5" id="KW-0238">DNA-binding</keyword>
<accession>A0AAV2T8J0</accession>
<feature type="compositionally biased region" description="Polar residues" evidence="7">
    <location>
        <begin position="393"/>
        <end position="410"/>
    </location>
</feature>
<dbReference type="GO" id="GO:0046872">
    <property type="term" value="F:metal ion binding"/>
    <property type="evidence" value="ECO:0007669"/>
    <property type="project" value="UniProtKB-KW"/>
</dbReference>
<reference evidence="9" key="1">
    <citation type="submission" date="2024-06" db="EMBL/GenBank/DDBJ databases">
        <authorList>
            <person name="Liu X."/>
            <person name="Lenzi L."/>
            <person name="Haldenby T S."/>
            <person name="Uol C."/>
        </authorList>
    </citation>
    <scope>NUCLEOTIDE SEQUENCE</scope>
</reference>
<dbReference type="InterPro" id="IPR026607">
    <property type="entry name" value="DMRT"/>
</dbReference>
<dbReference type="InterPro" id="IPR004088">
    <property type="entry name" value="KH_dom_type_1"/>
</dbReference>
<dbReference type="Gene3D" id="4.10.1040.10">
    <property type="entry name" value="DM DNA-binding domain"/>
    <property type="match status" value="1"/>
</dbReference>
<proteinExistence type="predicted"/>
<evidence type="ECO:0000256" key="2">
    <source>
        <dbReference type="ARBA" id="ARBA00022833"/>
    </source>
</evidence>
<dbReference type="GO" id="GO:0000978">
    <property type="term" value="F:RNA polymerase II cis-regulatory region sequence-specific DNA binding"/>
    <property type="evidence" value="ECO:0007669"/>
    <property type="project" value="TreeGrafter"/>
</dbReference>
<dbReference type="GO" id="GO:0005634">
    <property type="term" value="C:nucleus"/>
    <property type="evidence" value="ECO:0007669"/>
    <property type="project" value="UniProtKB-SubCell"/>
</dbReference>
<dbReference type="PROSITE" id="PS50809">
    <property type="entry name" value="DM_2"/>
    <property type="match status" value="1"/>
</dbReference>
<dbReference type="Pfam" id="PF00013">
    <property type="entry name" value="KH_1"/>
    <property type="match status" value="1"/>
</dbReference>
<dbReference type="PROSITE" id="PS50084">
    <property type="entry name" value="KH_TYPE_1"/>
    <property type="match status" value="1"/>
</dbReference>
<name>A0AAV2T8J0_CALDB</name>
<evidence type="ECO:0000313" key="9">
    <source>
        <dbReference type="EMBL" id="CAL5133827.1"/>
    </source>
</evidence>
<comment type="caution">
    <text evidence="9">The sequence shown here is derived from an EMBL/GenBank/DDBJ whole genome shotgun (WGS) entry which is preliminary data.</text>
</comment>
<dbReference type="PROSITE" id="PS40000">
    <property type="entry name" value="DM_1"/>
    <property type="match status" value="1"/>
</dbReference>
<sequence>MNPSEALPEEKGGYLHLRVPKCTRCRNHGVVSSLKGHKRNCRWKNCRCAACLLVVERQRVMAAQVALRRQQAAQSSKPRTEQSMNPKLKEYARSVEKLHQLRYFPEPLQNQSKFEANSAYEDPVTPLRMNVHGCMPVWDQLRSEAENNMGNSPRLSARMAPEGGEIIGLNTDAKDYNLLSTPDISSATSDREECVPMVTSSPCLFVQRPFDVLPFDEIPDSVGLNTTSESNFSQPLTTFPWADFLRWYWWLRGQHERQQLSPFSFGVFDERNAENEIDSTRAFSGMGTNEQSRKTCQTWPPNNFYGEENSAIQYPADLETNSLDCRASDEGARAQKMIDCSRQTTNIGERGKTGNFRSKNNITKRCYLPGAFLCPKLKALDAEESNDGEISRKTLSSTQRNNDDLQSTGMRSSEIRHLLGQTGCPRIRIGDDKALFSEASAAVGQSLLAASQTALLAGHPQEASTTPYTFHVPYLQTPDGSLSLHCPPAPGRGIYQARQHKYEMFLPNELIGCIIGRGGNKINEIRQVSQASIKISSGEEGVMQRRITITGTLSAVQSAKSMIERGIELHKHLLALNMAMNSFYSNSDFSERTANTFGAVDQQTENLNASYAGSSNIIPPFMGEWAGSYLPQAFTGEVGRLNPTLSHWSQVAGNGKSSLRTPDQLCSTEGAVSQSNKIQGVHSAPHQIGSNIKIVQSSNSGSSLVTPSRFARIGSICQTPITVAPLLSASQLERGKCTPATSQTNEAVNRSTIIEFVNRLPQADQQKWLKILGSQLPSPKSADLVHEGHR</sequence>
<dbReference type="SUPFAM" id="SSF54791">
    <property type="entry name" value="Eukaryotic type KH-domain (KH-domain type I)"/>
    <property type="match status" value="1"/>
</dbReference>
<dbReference type="Pfam" id="PF00751">
    <property type="entry name" value="DM"/>
    <property type="match status" value="1"/>
</dbReference>
<keyword evidence="6" id="KW-0694">RNA-binding</keyword>
<comment type="subcellular location">
    <subcellularLocation>
        <location evidence="5">Nucleus</location>
    </subcellularLocation>
</comment>
<gene>
    <name evidence="9" type="ORF">CDAUBV1_LOCUS7062</name>
</gene>
<dbReference type="GO" id="GO:0003723">
    <property type="term" value="F:RNA binding"/>
    <property type="evidence" value="ECO:0007669"/>
    <property type="project" value="UniProtKB-UniRule"/>
</dbReference>
<dbReference type="SMART" id="SM00322">
    <property type="entry name" value="KH"/>
    <property type="match status" value="1"/>
</dbReference>
<organism evidence="9 10">
    <name type="scientific">Calicophoron daubneyi</name>
    <name type="common">Rumen fluke</name>
    <name type="synonym">Paramphistomum daubneyi</name>
    <dbReference type="NCBI Taxonomy" id="300641"/>
    <lineage>
        <taxon>Eukaryota</taxon>
        <taxon>Metazoa</taxon>
        <taxon>Spiralia</taxon>
        <taxon>Lophotrochozoa</taxon>
        <taxon>Platyhelminthes</taxon>
        <taxon>Trematoda</taxon>
        <taxon>Digenea</taxon>
        <taxon>Plagiorchiida</taxon>
        <taxon>Pronocephalata</taxon>
        <taxon>Paramphistomoidea</taxon>
        <taxon>Paramphistomidae</taxon>
        <taxon>Calicophoron</taxon>
    </lineage>
</organism>
<dbReference type="FunFam" id="4.10.1040.10:FF:000001">
    <property type="entry name" value="doublesex- and mab-3-related transcription factor 1"/>
    <property type="match status" value="1"/>
</dbReference>
<dbReference type="SUPFAM" id="SSF82927">
    <property type="entry name" value="Cysteine-rich DNA binding domain, (DM domain)"/>
    <property type="match status" value="1"/>
</dbReference>
<dbReference type="PANTHER" id="PTHR12322">
    <property type="entry name" value="DOUBLESEX AND MAB-3 RELATED TRANSCRIPTION FACTOR DMRT"/>
    <property type="match status" value="1"/>
</dbReference>
<evidence type="ECO:0000313" key="10">
    <source>
        <dbReference type="Proteomes" id="UP001497525"/>
    </source>
</evidence>
<evidence type="ECO:0000256" key="3">
    <source>
        <dbReference type="ARBA" id="ARBA00023125"/>
    </source>
</evidence>
<evidence type="ECO:0000256" key="4">
    <source>
        <dbReference type="ARBA" id="ARBA00023242"/>
    </source>
</evidence>
<dbReference type="Gene3D" id="3.30.1370.10">
    <property type="entry name" value="K Homology domain, type 1"/>
    <property type="match status" value="1"/>
</dbReference>
<evidence type="ECO:0000256" key="1">
    <source>
        <dbReference type="ARBA" id="ARBA00022723"/>
    </source>
</evidence>
<dbReference type="GO" id="GO:0000981">
    <property type="term" value="F:DNA-binding transcription factor activity, RNA polymerase II-specific"/>
    <property type="evidence" value="ECO:0007669"/>
    <property type="project" value="TreeGrafter"/>
</dbReference>
<evidence type="ECO:0000256" key="5">
    <source>
        <dbReference type="PROSITE-ProRule" id="PRU00070"/>
    </source>
</evidence>
<dbReference type="AlphaFoldDB" id="A0AAV2T8J0"/>
<keyword evidence="1 5" id="KW-0479">Metal-binding</keyword>
<dbReference type="PANTHER" id="PTHR12322:SF53">
    <property type="entry name" value="DOUBLESEX-MAB RELATED 11E"/>
    <property type="match status" value="1"/>
</dbReference>
<evidence type="ECO:0000256" key="6">
    <source>
        <dbReference type="PROSITE-ProRule" id="PRU00117"/>
    </source>
</evidence>
<evidence type="ECO:0000259" key="8">
    <source>
        <dbReference type="PROSITE" id="PS50809"/>
    </source>
</evidence>
<feature type="domain" description="DM" evidence="8">
    <location>
        <begin position="22"/>
        <end position="69"/>
    </location>
</feature>
<dbReference type="GO" id="GO:0007548">
    <property type="term" value="P:sex differentiation"/>
    <property type="evidence" value="ECO:0007669"/>
    <property type="project" value="TreeGrafter"/>
</dbReference>
<dbReference type="InterPro" id="IPR036612">
    <property type="entry name" value="KH_dom_type_1_sf"/>
</dbReference>
<keyword evidence="2 5" id="KW-0862">Zinc</keyword>
<dbReference type="SMART" id="SM00301">
    <property type="entry name" value="DM"/>
    <property type="match status" value="1"/>
</dbReference>
<feature type="region of interest" description="Disordered" evidence="7">
    <location>
        <begin position="383"/>
        <end position="410"/>
    </location>
</feature>
<dbReference type="Proteomes" id="UP001497525">
    <property type="component" value="Unassembled WGS sequence"/>
</dbReference>